<dbReference type="AlphaFoldDB" id="A0A235HIE0"/>
<dbReference type="CDD" id="cd07377">
    <property type="entry name" value="WHTH_GntR"/>
    <property type="match status" value="1"/>
</dbReference>
<dbReference type="Proteomes" id="UP000215367">
    <property type="component" value="Unassembled WGS sequence"/>
</dbReference>
<evidence type="ECO:0000256" key="2">
    <source>
        <dbReference type="ARBA" id="ARBA00023125"/>
    </source>
</evidence>
<proteinExistence type="predicted"/>
<protein>
    <submittedName>
        <fullName evidence="5">GntR family transcriptional regulator</fullName>
    </submittedName>
</protein>
<reference evidence="5 6" key="1">
    <citation type="submission" date="2017-07" db="EMBL/GenBank/DDBJ databases">
        <title>Whole genome sequence of Azospirillum brasilense 2A1, a potential biofertilizer strain.</title>
        <authorList>
            <person name="Fontana C.A."/>
            <person name="Toffoli L.M."/>
            <person name="Salazar S.M."/>
            <person name="Puglisi E."/>
            <person name="Pedraza R."/>
            <person name="Bassi D."/>
            <person name="Cocconcelli P.S."/>
        </authorList>
    </citation>
    <scope>NUCLEOTIDE SEQUENCE [LARGE SCALE GENOMIC DNA]</scope>
    <source>
        <strain evidence="5 6">2A1</strain>
        <plasmid evidence="5">unnamed</plasmid>
    </source>
</reference>
<dbReference type="InterPro" id="IPR036390">
    <property type="entry name" value="WH_DNA-bd_sf"/>
</dbReference>
<geneLocation type="plasmid" evidence="5">
    <name>unnamed</name>
</geneLocation>
<keyword evidence="1" id="KW-0805">Transcription regulation</keyword>
<dbReference type="PROSITE" id="PS50949">
    <property type="entry name" value="HTH_GNTR"/>
    <property type="match status" value="1"/>
</dbReference>
<dbReference type="InterPro" id="IPR000524">
    <property type="entry name" value="Tscrpt_reg_HTH_GntR"/>
</dbReference>
<keyword evidence="3" id="KW-0804">Transcription</keyword>
<evidence type="ECO:0000313" key="6">
    <source>
        <dbReference type="Proteomes" id="UP000215367"/>
    </source>
</evidence>
<dbReference type="EMBL" id="NOWT01000005">
    <property type="protein sequence ID" value="OYD84945.1"/>
    <property type="molecule type" value="Genomic_DNA"/>
</dbReference>
<keyword evidence="2" id="KW-0238">DNA-binding</keyword>
<dbReference type="SUPFAM" id="SSF46785">
    <property type="entry name" value="Winged helix' DNA-binding domain"/>
    <property type="match status" value="1"/>
</dbReference>
<evidence type="ECO:0000256" key="3">
    <source>
        <dbReference type="ARBA" id="ARBA00023163"/>
    </source>
</evidence>
<evidence type="ECO:0000256" key="1">
    <source>
        <dbReference type="ARBA" id="ARBA00023015"/>
    </source>
</evidence>
<evidence type="ECO:0000313" key="5">
    <source>
        <dbReference type="EMBL" id="OYD84945.1"/>
    </source>
</evidence>
<dbReference type="Gene3D" id="1.10.10.10">
    <property type="entry name" value="Winged helix-like DNA-binding domain superfamily/Winged helix DNA-binding domain"/>
    <property type="match status" value="1"/>
</dbReference>
<feature type="domain" description="HTH gntR-type" evidence="4">
    <location>
        <begin position="67"/>
        <end position="135"/>
    </location>
</feature>
<sequence>MTISAHDWSRGKCVWSNFSRAVVLARALATLKLRLHRGDQRAILDEEWGKDVGGTSMDALNLRDRAASGASAVVALIEQGIADGTWGPGTKLPTERELEKRFNVSRNTLRKSLRVLEEQGKIVRHVGRGSFVTSEATLKATAEAQSLTSRIIGASPAEIMELRLMVEPQAAELAAGRATAADLHRMEECLAHAERSQDIPEFEHWDGMLHVAIIRAAKNGLLADVYDAINAIRNQPEWARLKVRSLTPARRAVYENQHRRIVSALKDRDGDQARAVLQEHLLQVRTNLLGS</sequence>
<dbReference type="GO" id="GO:0003677">
    <property type="term" value="F:DNA binding"/>
    <property type="evidence" value="ECO:0007669"/>
    <property type="project" value="UniProtKB-KW"/>
</dbReference>
<comment type="caution">
    <text evidence="5">The sequence shown here is derived from an EMBL/GenBank/DDBJ whole genome shotgun (WGS) entry which is preliminary data.</text>
</comment>
<dbReference type="Gene3D" id="1.20.120.530">
    <property type="entry name" value="GntR ligand-binding domain-like"/>
    <property type="match status" value="1"/>
</dbReference>
<accession>A0A235HIE0</accession>
<dbReference type="InterPro" id="IPR036388">
    <property type="entry name" value="WH-like_DNA-bd_sf"/>
</dbReference>
<dbReference type="InterPro" id="IPR008920">
    <property type="entry name" value="TF_FadR/GntR_C"/>
</dbReference>
<name>A0A235HIE0_AZOBR</name>
<dbReference type="SMART" id="SM00895">
    <property type="entry name" value="FCD"/>
    <property type="match status" value="1"/>
</dbReference>
<dbReference type="SUPFAM" id="SSF48008">
    <property type="entry name" value="GntR ligand-binding domain-like"/>
    <property type="match status" value="1"/>
</dbReference>
<dbReference type="PANTHER" id="PTHR43537">
    <property type="entry name" value="TRANSCRIPTIONAL REGULATOR, GNTR FAMILY"/>
    <property type="match status" value="1"/>
</dbReference>
<organism evidence="5 6">
    <name type="scientific">Azospirillum brasilense</name>
    <dbReference type="NCBI Taxonomy" id="192"/>
    <lineage>
        <taxon>Bacteria</taxon>
        <taxon>Pseudomonadati</taxon>
        <taxon>Pseudomonadota</taxon>
        <taxon>Alphaproteobacteria</taxon>
        <taxon>Rhodospirillales</taxon>
        <taxon>Azospirillaceae</taxon>
        <taxon>Azospirillum</taxon>
    </lineage>
</organism>
<dbReference type="InterPro" id="IPR011711">
    <property type="entry name" value="GntR_C"/>
</dbReference>
<dbReference type="PRINTS" id="PR00035">
    <property type="entry name" value="HTHGNTR"/>
</dbReference>
<dbReference type="Pfam" id="PF00392">
    <property type="entry name" value="GntR"/>
    <property type="match status" value="1"/>
</dbReference>
<gene>
    <name evidence="5" type="ORF">CHT98_08610</name>
</gene>
<dbReference type="GO" id="GO:0003700">
    <property type="term" value="F:DNA-binding transcription factor activity"/>
    <property type="evidence" value="ECO:0007669"/>
    <property type="project" value="InterPro"/>
</dbReference>
<dbReference type="PANTHER" id="PTHR43537:SF5">
    <property type="entry name" value="UXU OPERON TRANSCRIPTIONAL REGULATOR"/>
    <property type="match status" value="1"/>
</dbReference>
<keyword evidence="5" id="KW-0614">Plasmid</keyword>
<dbReference type="SMART" id="SM00345">
    <property type="entry name" value="HTH_GNTR"/>
    <property type="match status" value="1"/>
</dbReference>
<dbReference type="Pfam" id="PF07729">
    <property type="entry name" value="FCD"/>
    <property type="match status" value="1"/>
</dbReference>
<evidence type="ECO:0000259" key="4">
    <source>
        <dbReference type="PROSITE" id="PS50949"/>
    </source>
</evidence>